<dbReference type="AlphaFoldDB" id="A0A2I7N9I5"/>
<evidence type="ECO:0000313" key="2">
    <source>
        <dbReference type="Proteomes" id="UP000236655"/>
    </source>
</evidence>
<reference evidence="2" key="1">
    <citation type="submission" date="2017-11" db="EMBL/GenBank/DDBJ databases">
        <authorList>
            <person name="Chan K.G."/>
            <person name="Lee L.S."/>
        </authorList>
    </citation>
    <scope>NUCLEOTIDE SEQUENCE [LARGE SCALE GENOMIC DNA]</scope>
    <source>
        <strain evidence="2">DSM 100970</strain>
    </source>
</reference>
<dbReference type="Proteomes" id="UP000236655">
    <property type="component" value="Chromosome"/>
</dbReference>
<name>A0A2I7N9I5_9NEIS</name>
<dbReference type="EMBL" id="CP024847">
    <property type="protein sequence ID" value="AUR53091.1"/>
    <property type="molecule type" value="Genomic_DNA"/>
</dbReference>
<gene>
    <name evidence="1" type="ORF">CUN60_12595</name>
</gene>
<organism evidence="1 2">
    <name type="scientific">Aquella oligotrophica</name>
    <dbReference type="NCBI Taxonomy" id="2067065"/>
    <lineage>
        <taxon>Bacteria</taxon>
        <taxon>Pseudomonadati</taxon>
        <taxon>Pseudomonadota</taxon>
        <taxon>Betaproteobacteria</taxon>
        <taxon>Neisseriales</taxon>
        <taxon>Neisseriaceae</taxon>
        <taxon>Aquella</taxon>
    </lineage>
</organism>
<evidence type="ECO:0000313" key="1">
    <source>
        <dbReference type="EMBL" id="AUR53091.1"/>
    </source>
</evidence>
<sequence>MLPYLTPKKVIVTIKINLTIAIWEYKRGFQELFIIFLQIKKPLHAESGFILPYKLVFRTA</sequence>
<protein>
    <submittedName>
        <fullName evidence="1">Uncharacterized protein</fullName>
    </submittedName>
</protein>
<dbReference type="KEGG" id="nba:CUN60_12595"/>
<keyword evidence="2" id="KW-1185">Reference proteome</keyword>
<accession>A0A2I7N9I5</accession>
<proteinExistence type="predicted"/>